<sequence>MYSKTCYDSPAKSFNILTETNSKHN</sequence>
<name>A0A0E9VIZ5_ANGAN</name>
<reference evidence="1" key="1">
    <citation type="submission" date="2014-11" db="EMBL/GenBank/DDBJ databases">
        <authorList>
            <person name="Amaro Gonzalez C."/>
        </authorList>
    </citation>
    <scope>NUCLEOTIDE SEQUENCE</scope>
</reference>
<reference evidence="1" key="2">
    <citation type="journal article" date="2015" name="Fish Shellfish Immunol.">
        <title>Early steps in the European eel (Anguilla anguilla)-Vibrio vulnificus interaction in the gills: Role of the RtxA13 toxin.</title>
        <authorList>
            <person name="Callol A."/>
            <person name="Pajuelo D."/>
            <person name="Ebbesson L."/>
            <person name="Teles M."/>
            <person name="MacKenzie S."/>
            <person name="Amaro C."/>
        </authorList>
    </citation>
    <scope>NUCLEOTIDE SEQUENCE</scope>
</reference>
<proteinExistence type="predicted"/>
<evidence type="ECO:0000313" key="1">
    <source>
        <dbReference type="EMBL" id="JAH77375.1"/>
    </source>
</evidence>
<protein>
    <submittedName>
        <fullName evidence="1">Uncharacterized protein</fullName>
    </submittedName>
</protein>
<organism evidence="1">
    <name type="scientific">Anguilla anguilla</name>
    <name type="common">European freshwater eel</name>
    <name type="synonym">Muraena anguilla</name>
    <dbReference type="NCBI Taxonomy" id="7936"/>
    <lineage>
        <taxon>Eukaryota</taxon>
        <taxon>Metazoa</taxon>
        <taxon>Chordata</taxon>
        <taxon>Craniata</taxon>
        <taxon>Vertebrata</taxon>
        <taxon>Euteleostomi</taxon>
        <taxon>Actinopterygii</taxon>
        <taxon>Neopterygii</taxon>
        <taxon>Teleostei</taxon>
        <taxon>Anguilliformes</taxon>
        <taxon>Anguillidae</taxon>
        <taxon>Anguilla</taxon>
    </lineage>
</organism>
<dbReference type="EMBL" id="GBXM01031202">
    <property type="protein sequence ID" value="JAH77375.1"/>
    <property type="molecule type" value="Transcribed_RNA"/>
</dbReference>
<dbReference type="AlphaFoldDB" id="A0A0E9VIZ5"/>
<accession>A0A0E9VIZ5</accession>